<reference evidence="11 12" key="1">
    <citation type="submission" date="2023-08" db="EMBL/GenBank/DDBJ databases">
        <title>Black Yeasts Isolated from many extreme environments.</title>
        <authorList>
            <person name="Coleine C."/>
            <person name="Stajich J.E."/>
            <person name="Selbmann L."/>
        </authorList>
    </citation>
    <scope>NUCLEOTIDE SEQUENCE [LARGE SCALE GENOMIC DNA]</scope>
    <source>
        <strain evidence="11 12">CCFEE 5792</strain>
    </source>
</reference>
<feature type="domain" description="Cytochrome b561" evidence="10">
    <location>
        <begin position="131"/>
        <end position="265"/>
    </location>
</feature>
<feature type="transmembrane region" description="Helical" evidence="8">
    <location>
        <begin position="165"/>
        <end position="190"/>
    </location>
</feature>
<feature type="signal peptide" evidence="9">
    <location>
        <begin position="1"/>
        <end position="21"/>
    </location>
</feature>
<evidence type="ECO:0000256" key="5">
    <source>
        <dbReference type="ARBA" id="ARBA00022989"/>
    </source>
</evidence>
<dbReference type="SMART" id="SM00665">
    <property type="entry name" value="B561"/>
    <property type="match status" value="1"/>
</dbReference>
<evidence type="ECO:0000313" key="12">
    <source>
        <dbReference type="Proteomes" id="UP001358417"/>
    </source>
</evidence>
<dbReference type="CDD" id="cd08760">
    <property type="entry name" value="Cyt_b561_FRRS1_like"/>
    <property type="match status" value="1"/>
</dbReference>
<keyword evidence="3 8" id="KW-0812">Transmembrane</keyword>
<evidence type="ECO:0000256" key="2">
    <source>
        <dbReference type="ARBA" id="ARBA00022448"/>
    </source>
</evidence>
<feature type="transmembrane region" description="Helical" evidence="8">
    <location>
        <begin position="240"/>
        <end position="262"/>
    </location>
</feature>
<keyword evidence="4" id="KW-0249">Electron transport</keyword>
<dbReference type="InterPro" id="IPR006593">
    <property type="entry name" value="Cyt_b561/ferric_Rdtase_TM"/>
</dbReference>
<comment type="caution">
    <text evidence="11">The sequence shown here is derived from an EMBL/GenBank/DDBJ whole genome shotgun (WGS) entry which is preliminary data.</text>
</comment>
<keyword evidence="2" id="KW-0813">Transport</keyword>
<feature type="transmembrane region" description="Helical" evidence="8">
    <location>
        <begin position="282"/>
        <end position="302"/>
    </location>
</feature>
<organism evidence="11 12">
    <name type="scientific">Exophiala bonariae</name>
    <dbReference type="NCBI Taxonomy" id="1690606"/>
    <lineage>
        <taxon>Eukaryota</taxon>
        <taxon>Fungi</taxon>
        <taxon>Dikarya</taxon>
        <taxon>Ascomycota</taxon>
        <taxon>Pezizomycotina</taxon>
        <taxon>Eurotiomycetes</taxon>
        <taxon>Chaetothyriomycetidae</taxon>
        <taxon>Chaetothyriales</taxon>
        <taxon>Herpotrichiellaceae</taxon>
        <taxon>Exophiala</taxon>
    </lineage>
</organism>
<keyword evidence="6 8" id="KW-0472">Membrane</keyword>
<dbReference type="PANTHER" id="PTHR47797">
    <property type="entry name" value="DEHYDROGENASE, PUTATIVE (AFU_ORTHOLOGUE AFUA_8G05805)-RELATED"/>
    <property type="match status" value="1"/>
</dbReference>
<name>A0AAV9MWB2_9EURO</name>
<evidence type="ECO:0000256" key="8">
    <source>
        <dbReference type="SAM" id="Phobius"/>
    </source>
</evidence>
<evidence type="ECO:0000256" key="4">
    <source>
        <dbReference type="ARBA" id="ARBA00022982"/>
    </source>
</evidence>
<protein>
    <recommendedName>
        <fullName evidence="10">Cytochrome b561 domain-containing protein</fullName>
    </recommendedName>
</protein>
<gene>
    <name evidence="11" type="ORF">LTR84_010420</name>
</gene>
<proteinExistence type="predicted"/>
<comment type="subcellular location">
    <subcellularLocation>
        <location evidence="1">Membrane</location>
    </subcellularLocation>
</comment>
<feature type="compositionally biased region" description="Polar residues" evidence="7">
    <location>
        <begin position="325"/>
        <end position="340"/>
    </location>
</feature>
<keyword evidence="5 8" id="KW-1133">Transmembrane helix</keyword>
<dbReference type="Proteomes" id="UP001358417">
    <property type="component" value="Unassembled WGS sequence"/>
</dbReference>
<accession>A0AAV9MWB2</accession>
<dbReference type="EMBL" id="JAVRRD010000042">
    <property type="protein sequence ID" value="KAK5044882.1"/>
    <property type="molecule type" value="Genomic_DNA"/>
</dbReference>
<evidence type="ECO:0000256" key="7">
    <source>
        <dbReference type="SAM" id="MobiDB-lite"/>
    </source>
</evidence>
<dbReference type="RefSeq" id="XP_064700532.1">
    <property type="nucleotide sequence ID" value="XM_064853957.1"/>
</dbReference>
<keyword evidence="12" id="KW-1185">Reference proteome</keyword>
<feature type="chain" id="PRO_5043608896" description="Cytochrome b561 domain-containing protein" evidence="9">
    <location>
        <begin position="22"/>
        <end position="382"/>
    </location>
</feature>
<dbReference type="AlphaFoldDB" id="A0AAV9MWB2"/>
<feature type="compositionally biased region" description="Basic and acidic residues" evidence="7">
    <location>
        <begin position="354"/>
        <end position="369"/>
    </location>
</feature>
<evidence type="ECO:0000256" key="9">
    <source>
        <dbReference type="SAM" id="SignalP"/>
    </source>
</evidence>
<evidence type="ECO:0000256" key="3">
    <source>
        <dbReference type="ARBA" id="ARBA00022692"/>
    </source>
</evidence>
<dbReference type="PANTHER" id="PTHR47797:SF1">
    <property type="entry name" value="CYTOCHROME B561 DOMAIN-CONTAINING PROTEIN-RELATED"/>
    <property type="match status" value="1"/>
</dbReference>
<evidence type="ECO:0000256" key="6">
    <source>
        <dbReference type="ARBA" id="ARBA00023136"/>
    </source>
</evidence>
<evidence type="ECO:0000313" key="11">
    <source>
        <dbReference type="EMBL" id="KAK5044882.1"/>
    </source>
</evidence>
<feature type="region of interest" description="Disordered" evidence="7">
    <location>
        <begin position="312"/>
        <end position="382"/>
    </location>
</feature>
<dbReference type="GO" id="GO:0016020">
    <property type="term" value="C:membrane"/>
    <property type="evidence" value="ECO:0007669"/>
    <property type="project" value="UniProtKB-SubCell"/>
</dbReference>
<dbReference type="Gene3D" id="1.20.120.1770">
    <property type="match status" value="1"/>
</dbReference>
<dbReference type="GeneID" id="89978578"/>
<keyword evidence="9" id="KW-0732">Signal</keyword>
<sequence length="382" mass="41993">MRNVYLTSLIYGSLSVTLTNALSQVSSTATTVLSWPTSSSSTLISPTALPTEALTTAAETVPSSTAALIPTSPWTSGPFSSISWPPMGAGPPHWRPNWPATNGSGNLNQKPSHIPEWVFHIPKNIDPIRIAHAVLASCAFLFFFPFGGVMIRIWDPRVERYSSMVWAHAWVQGTGYIFFIATTGLGVYIAKHLHAVSGLFREPLRKFHPIIGLCIFALMALQPITELLNHSLHHRYPRIIYLGHVHVWLGRILITVGIINGGLGFRLADMIPGLQWPQWPKILYGALAGLIWIVYVAIIIVCDKFNQGEVQSEVRDEETGLGDLPTTTSPSLRLNPTATSDVKADEENASAAQGDEKAPNQEDRPRTSEEATVIFTRRSMKI</sequence>
<feature type="transmembrane region" description="Helical" evidence="8">
    <location>
        <begin position="130"/>
        <end position="153"/>
    </location>
</feature>
<evidence type="ECO:0000259" key="10">
    <source>
        <dbReference type="SMART" id="SM00665"/>
    </source>
</evidence>
<evidence type="ECO:0000256" key="1">
    <source>
        <dbReference type="ARBA" id="ARBA00004370"/>
    </source>
</evidence>